<evidence type="ECO:0000256" key="7">
    <source>
        <dbReference type="ARBA" id="ARBA00023002"/>
    </source>
</evidence>
<dbReference type="Pfam" id="PF13241">
    <property type="entry name" value="NAD_binding_7"/>
    <property type="match status" value="1"/>
</dbReference>
<dbReference type="InterPro" id="IPR012409">
    <property type="entry name" value="Sirohaem_synth"/>
</dbReference>
<comment type="pathway">
    <text evidence="14">Cofactor biosynthesis; adenosylcobalamin biosynthesis; precorrin-2 from uroporphyrinogen III: step 1/1.</text>
</comment>
<keyword evidence="7" id="KW-0560">Oxidoreductase</keyword>
<dbReference type="UniPathway" id="UPA00262">
    <property type="reaction ID" value="UER00211"/>
</dbReference>
<name>A0A5N0TLL1_9GAMM</name>
<dbReference type="NCBIfam" id="TIGR01469">
    <property type="entry name" value="cobA_cysG_Cterm"/>
    <property type="match status" value="1"/>
</dbReference>
<dbReference type="SUPFAM" id="SSF53790">
    <property type="entry name" value="Tetrapyrrole methylase"/>
    <property type="match status" value="1"/>
</dbReference>
<dbReference type="PROSITE" id="PS00840">
    <property type="entry name" value="SUMT_2"/>
    <property type="match status" value="1"/>
</dbReference>
<comment type="similarity">
    <text evidence="2 16">Belongs to the precorrin methyltransferase family.</text>
</comment>
<dbReference type="GO" id="GO:0051266">
    <property type="term" value="F:sirohydrochlorin ferrochelatase activity"/>
    <property type="evidence" value="ECO:0007669"/>
    <property type="project" value="InterPro"/>
</dbReference>
<dbReference type="GO" id="GO:0032259">
    <property type="term" value="P:methylation"/>
    <property type="evidence" value="ECO:0007669"/>
    <property type="project" value="UniProtKB-KW"/>
</dbReference>
<feature type="active site" description="Proton acceptor" evidence="15">
    <location>
        <position position="251"/>
    </location>
</feature>
<evidence type="ECO:0000256" key="11">
    <source>
        <dbReference type="ARBA" id="ARBA00023268"/>
    </source>
</evidence>
<dbReference type="Gene3D" id="3.30.160.110">
    <property type="entry name" value="Siroheme synthase, domain 2"/>
    <property type="match status" value="1"/>
</dbReference>
<evidence type="ECO:0000256" key="13">
    <source>
        <dbReference type="ARBA" id="ARBA00047561"/>
    </source>
</evidence>
<keyword evidence="11" id="KW-0511">Multifunctional enzyme</keyword>
<dbReference type="Gene3D" id="1.10.8.210">
    <property type="entry name" value="Sirohaem synthase, dimerisation domain"/>
    <property type="match status" value="1"/>
</dbReference>
<dbReference type="Gene3D" id="3.30.950.10">
    <property type="entry name" value="Methyltransferase, Cobalt-precorrin-4 Transmethylase, Domain 2"/>
    <property type="match status" value="1"/>
</dbReference>
<accession>A0A5N0TLL1</accession>
<keyword evidence="5 16" id="KW-0808">Transferase</keyword>
<dbReference type="SUPFAM" id="SSF75615">
    <property type="entry name" value="Siroheme synthase middle domains-like"/>
    <property type="match status" value="1"/>
</dbReference>
<comment type="pathway">
    <text evidence="12">Porphyrin-containing compound metabolism; siroheme biosynthesis; precorrin-2 from uroporphyrinogen III: step 1/1.</text>
</comment>
<dbReference type="Gene3D" id="3.40.50.720">
    <property type="entry name" value="NAD(P)-binding Rossmann-like Domain"/>
    <property type="match status" value="1"/>
</dbReference>
<dbReference type="Pfam" id="PF10414">
    <property type="entry name" value="CysG_dimeriser"/>
    <property type="match status" value="1"/>
</dbReference>
<evidence type="ECO:0000313" key="20">
    <source>
        <dbReference type="EMBL" id="KAA9134219.1"/>
    </source>
</evidence>
<dbReference type="Gene3D" id="3.40.1010.10">
    <property type="entry name" value="Cobalt-precorrin-4 Transmethylase, Domain 1"/>
    <property type="match status" value="1"/>
</dbReference>
<dbReference type="CDD" id="cd11642">
    <property type="entry name" value="SUMT"/>
    <property type="match status" value="1"/>
</dbReference>
<evidence type="ECO:0000256" key="8">
    <source>
        <dbReference type="ARBA" id="ARBA00023027"/>
    </source>
</evidence>
<keyword evidence="6" id="KW-0949">S-adenosyl-L-methionine</keyword>
<evidence type="ECO:0000313" key="21">
    <source>
        <dbReference type="Proteomes" id="UP000325372"/>
    </source>
</evidence>
<dbReference type="Pfam" id="PF00590">
    <property type="entry name" value="TP_methylase"/>
    <property type="match status" value="1"/>
</dbReference>
<feature type="domain" description="Siroheme synthase central" evidence="19">
    <location>
        <begin position="119"/>
        <end position="145"/>
    </location>
</feature>
<dbReference type="GO" id="GO:0004851">
    <property type="term" value="F:uroporphyrin-III C-methyltransferase activity"/>
    <property type="evidence" value="ECO:0007669"/>
    <property type="project" value="UniProtKB-EC"/>
</dbReference>
<evidence type="ECO:0000256" key="2">
    <source>
        <dbReference type="ARBA" id="ARBA00005879"/>
    </source>
</evidence>
<dbReference type="AlphaFoldDB" id="A0A5N0TLL1"/>
<comment type="pathway">
    <text evidence="1">Porphyrin-containing compound metabolism; siroheme biosynthesis; sirohydrochlorin from precorrin-2: step 1/1.</text>
</comment>
<feature type="active site" description="Proton donor" evidence="15">
    <location>
        <position position="273"/>
    </location>
</feature>
<dbReference type="InterPro" id="IPR014776">
    <property type="entry name" value="4pyrrole_Mease_sub2"/>
</dbReference>
<comment type="caution">
    <text evidence="20">The sequence shown here is derived from an EMBL/GenBank/DDBJ whole genome shotgun (WGS) entry which is preliminary data.</text>
</comment>
<evidence type="ECO:0000256" key="6">
    <source>
        <dbReference type="ARBA" id="ARBA00022691"/>
    </source>
</evidence>
<feature type="domain" description="Sirohaem synthase dimerisation" evidence="18">
    <location>
        <begin position="151"/>
        <end position="205"/>
    </location>
</feature>
<evidence type="ECO:0000259" key="17">
    <source>
        <dbReference type="Pfam" id="PF00590"/>
    </source>
</evidence>
<feature type="domain" description="Tetrapyrrole methylase" evidence="17">
    <location>
        <begin position="220"/>
        <end position="430"/>
    </location>
</feature>
<keyword evidence="4 16" id="KW-0489">Methyltransferase</keyword>
<sequence length="470" mass="50369">MRYFPVFMDLQNQVVAVIGGGAVAERKIRLLLKAGARVRVVARELNEQVAAWQQAGQLDWSSAEYTGGQLDGARLVFAASDDAGLNRQVYADAESRHIPVNVVDDREHCRFITPAIVDRDPVTVAISSGGESPVLARRVRGWIERLLPTGLGAVASAAGRLRDAAAVLPLERRRQFWDRLLNRATIDELARKDDAAIDAALRGALNSELLADTAGTPAGRVILVGAGPGRADLLTIRAQQALGQADVILHDRLVPADILEVARRDAEFIDVGKRAGNHHETQAGIHELMVEHARRGRVVVRLKGGDPFVFGRGGEELEHLRAHDIDYEVVPGVTAATACAAFAGIPLTHREHSQALTLITGHTQPGGKDPAWAELAGEDRTLAIYMGVKQAATLRDKLLDAGLAPELPVALVTDGARDSQQVFHGSIRHLPALAARAPSGAPGLFIIGRVARLGEELAWFGQAAEAQRAA</sequence>
<evidence type="ECO:0000256" key="16">
    <source>
        <dbReference type="RuleBase" id="RU003960"/>
    </source>
</evidence>
<evidence type="ECO:0000256" key="14">
    <source>
        <dbReference type="ARBA" id="ARBA00060548"/>
    </source>
</evidence>
<dbReference type="SUPFAM" id="SSF51735">
    <property type="entry name" value="NAD(P)-binding Rossmann-fold domains"/>
    <property type="match status" value="1"/>
</dbReference>
<keyword evidence="9" id="KW-0456">Lyase</keyword>
<evidence type="ECO:0000256" key="3">
    <source>
        <dbReference type="ARBA" id="ARBA00022573"/>
    </source>
</evidence>
<dbReference type="InterPro" id="IPR000878">
    <property type="entry name" value="4pyrrol_Mease"/>
</dbReference>
<dbReference type="FunFam" id="3.30.950.10:FF:000001">
    <property type="entry name" value="Siroheme synthase"/>
    <property type="match status" value="1"/>
</dbReference>
<dbReference type="InterPro" id="IPR028281">
    <property type="entry name" value="Sirohaem_synthase_central"/>
</dbReference>
<dbReference type="GO" id="GO:0043115">
    <property type="term" value="F:precorrin-2 dehydrogenase activity"/>
    <property type="evidence" value="ECO:0007669"/>
    <property type="project" value="UniProtKB-EC"/>
</dbReference>
<dbReference type="Pfam" id="PF14824">
    <property type="entry name" value="Sirohm_synth_M"/>
    <property type="match status" value="1"/>
</dbReference>
<dbReference type="PANTHER" id="PTHR45790">
    <property type="entry name" value="SIROHEME SYNTHASE-RELATED"/>
    <property type="match status" value="1"/>
</dbReference>
<dbReference type="PANTHER" id="PTHR45790:SF1">
    <property type="entry name" value="SIROHEME SYNTHASE"/>
    <property type="match status" value="1"/>
</dbReference>
<organism evidence="20 21">
    <name type="scientific">Marinihelvus fidelis</name>
    <dbReference type="NCBI Taxonomy" id="2613842"/>
    <lineage>
        <taxon>Bacteria</taxon>
        <taxon>Pseudomonadati</taxon>
        <taxon>Pseudomonadota</taxon>
        <taxon>Gammaproteobacteria</taxon>
        <taxon>Chromatiales</taxon>
        <taxon>Wenzhouxiangellaceae</taxon>
        <taxon>Marinihelvus</taxon>
    </lineage>
</organism>
<keyword evidence="3" id="KW-0169">Cobalamin biosynthesis</keyword>
<evidence type="ECO:0000259" key="18">
    <source>
        <dbReference type="Pfam" id="PF10414"/>
    </source>
</evidence>
<dbReference type="PIRSF" id="PIRSF036426">
    <property type="entry name" value="Sirohaem_synth"/>
    <property type="match status" value="1"/>
</dbReference>
<dbReference type="GO" id="GO:0051287">
    <property type="term" value="F:NAD binding"/>
    <property type="evidence" value="ECO:0007669"/>
    <property type="project" value="InterPro"/>
</dbReference>
<dbReference type="InterPro" id="IPR035996">
    <property type="entry name" value="4pyrrol_Methylase_sf"/>
</dbReference>
<keyword evidence="21" id="KW-1185">Reference proteome</keyword>
<dbReference type="NCBIfam" id="NF004790">
    <property type="entry name" value="PRK06136.1"/>
    <property type="match status" value="1"/>
</dbReference>
<dbReference type="GO" id="GO:0019354">
    <property type="term" value="P:siroheme biosynthetic process"/>
    <property type="evidence" value="ECO:0007669"/>
    <property type="project" value="UniProtKB-UniPathway"/>
</dbReference>
<proteinExistence type="inferred from homology"/>
<evidence type="ECO:0000256" key="10">
    <source>
        <dbReference type="ARBA" id="ARBA00023244"/>
    </source>
</evidence>
<dbReference type="InterPro" id="IPR037115">
    <property type="entry name" value="Sirohaem_synt_dimer_dom_sf"/>
</dbReference>
<dbReference type="InterPro" id="IPR003043">
    <property type="entry name" value="Uropor_MeTrfase_CS"/>
</dbReference>
<dbReference type="InterPro" id="IPR036291">
    <property type="entry name" value="NAD(P)-bd_dom_sf"/>
</dbReference>
<gene>
    <name evidence="20" type="primary">cobA</name>
    <name evidence="20" type="ORF">F3N42_00170</name>
</gene>
<evidence type="ECO:0000256" key="12">
    <source>
        <dbReference type="ARBA" id="ARBA00025705"/>
    </source>
</evidence>
<dbReference type="InterPro" id="IPR019478">
    <property type="entry name" value="Sirohaem_synthase_dimer_dom"/>
</dbReference>
<comment type="catalytic activity">
    <reaction evidence="13">
        <text>precorrin-2 + NAD(+) = sirohydrochlorin + NADH + 2 H(+)</text>
        <dbReference type="Rhea" id="RHEA:15613"/>
        <dbReference type="ChEBI" id="CHEBI:15378"/>
        <dbReference type="ChEBI" id="CHEBI:57540"/>
        <dbReference type="ChEBI" id="CHEBI:57945"/>
        <dbReference type="ChEBI" id="CHEBI:58351"/>
        <dbReference type="ChEBI" id="CHEBI:58827"/>
        <dbReference type="EC" id="1.3.1.76"/>
    </reaction>
</comment>
<dbReference type="RefSeq" id="WP_150862355.1">
    <property type="nucleotide sequence ID" value="NZ_VYXP01000001.1"/>
</dbReference>
<dbReference type="InterPro" id="IPR006367">
    <property type="entry name" value="Sirohaem_synthase_N"/>
</dbReference>
<dbReference type="FunFam" id="3.40.1010.10:FF:000001">
    <property type="entry name" value="Siroheme synthase"/>
    <property type="match status" value="1"/>
</dbReference>
<dbReference type="PROSITE" id="PS00839">
    <property type="entry name" value="SUMT_1"/>
    <property type="match status" value="1"/>
</dbReference>
<dbReference type="InterPro" id="IPR006366">
    <property type="entry name" value="CobA/CysG_C"/>
</dbReference>
<dbReference type="InterPro" id="IPR050161">
    <property type="entry name" value="Siro_Cobalamin_biosynth"/>
</dbReference>
<keyword evidence="10" id="KW-0627">Porphyrin biosynthesis</keyword>
<evidence type="ECO:0000256" key="1">
    <source>
        <dbReference type="ARBA" id="ARBA00005010"/>
    </source>
</evidence>
<evidence type="ECO:0000259" key="19">
    <source>
        <dbReference type="Pfam" id="PF14824"/>
    </source>
</evidence>
<dbReference type="Proteomes" id="UP000325372">
    <property type="component" value="Unassembled WGS sequence"/>
</dbReference>
<evidence type="ECO:0000256" key="9">
    <source>
        <dbReference type="ARBA" id="ARBA00023239"/>
    </source>
</evidence>
<dbReference type="NCBIfam" id="NF007922">
    <property type="entry name" value="PRK10637.1"/>
    <property type="match status" value="1"/>
</dbReference>
<dbReference type="InterPro" id="IPR014777">
    <property type="entry name" value="4pyrrole_Mease_sub1"/>
</dbReference>
<dbReference type="EC" id="2.1.1.107" evidence="20"/>
<evidence type="ECO:0000256" key="15">
    <source>
        <dbReference type="PIRSR" id="PIRSR036426-1"/>
    </source>
</evidence>
<evidence type="ECO:0000256" key="4">
    <source>
        <dbReference type="ARBA" id="ARBA00022603"/>
    </source>
</evidence>
<reference evidence="20 21" key="1">
    <citation type="submission" date="2019-09" db="EMBL/GenBank/DDBJ databases">
        <title>Wenzhouxiangella sp. Genome sequencing and assembly.</title>
        <authorList>
            <person name="Zhang R."/>
        </authorList>
    </citation>
    <scope>NUCLEOTIDE SEQUENCE [LARGE SCALE GENOMIC DNA]</scope>
    <source>
        <strain evidence="20 21">W260</strain>
    </source>
</reference>
<dbReference type="EMBL" id="VYXP01000001">
    <property type="protein sequence ID" value="KAA9134219.1"/>
    <property type="molecule type" value="Genomic_DNA"/>
</dbReference>
<dbReference type="GO" id="GO:0009236">
    <property type="term" value="P:cobalamin biosynthetic process"/>
    <property type="evidence" value="ECO:0007669"/>
    <property type="project" value="UniProtKB-KW"/>
</dbReference>
<protein>
    <submittedName>
        <fullName evidence="20">Uroporphyrinogen-III C-methyltransferase</fullName>
        <ecNumber evidence="20">2.1.1.107</ecNumber>
    </submittedName>
</protein>
<dbReference type="NCBIfam" id="TIGR01470">
    <property type="entry name" value="cysG_Nterm"/>
    <property type="match status" value="1"/>
</dbReference>
<keyword evidence="8" id="KW-0520">NAD</keyword>
<evidence type="ECO:0000256" key="5">
    <source>
        <dbReference type="ARBA" id="ARBA00022679"/>
    </source>
</evidence>